<reference evidence="1 2" key="1">
    <citation type="journal article" date="2022" name="Nat. Plants">
        <title>Genomes of leafy and leafless Platanthera orchids illuminate the evolution of mycoheterotrophy.</title>
        <authorList>
            <person name="Li M.H."/>
            <person name="Liu K.W."/>
            <person name="Li Z."/>
            <person name="Lu H.C."/>
            <person name="Ye Q.L."/>
            <person name="Zhang D."/>
            <person name="Wang J.Y."/>
            <person name="Li Y.F."/>
            <person name="Zhong Z.M."/>
            <person name="Liu X."/>
            <person name="Yu X."/>
            <person name="Liu D.K."/>
            <person name="Tu X.D."/>
            <person name="Liu B."/>
            <person name="Hao Y."/>
            <person name="Liao X.Y."/>
            <person name="Jiang Y.T."/>
            <person name="Sun W.H."/>
            <person name="Chen J."/>
            <person name="Chen Y.Q."/>
            <person name="Ai Y."/>
            <person name="Zhai J.W."/>
            <person name="Wu S.S."/>
            <person name="Zhou Z."/>
            <person name="Hsiao Y.Y."/>
            <person name="Wu W.L."/>
            <person name="Chen Y.Y."/>
            <person name="Lin Y.F."/>
            <person name="Hsu J.L."/>
            <person name="Li C.Y."/>
            <person name="Wang Z.W."/>
            <person name="Zhao X."/>
            <person name="Zhong W.Y."/>
            <person name="Ma X.K."/>
            <person name="Ma L."/>
            <person name="Huang J."/>
            <person name="Chen G.Z."/>
            <person name="Huang M.Z."/>
            <person name="Huang L."/>
            <person name="Peng D.H."/>
            <person name="Luo Y.B."/>
            <person name="Zou S.Q."/>
            <person name="Chen S.P."/>
            <person name="Lan S."/>
            <person name="Tsai W.C."/>
            <person name="Van de Peer Y."/>
            <person name="Liu Z.J."/>
        </authorList>
    </citation>
    <scope>NUCLEOTIDE SEQUENCE [LARGE SCALE GENOMIC DNA]</scope>
    <source>
        <strain evidence="1">Lor288</strain>
    </source>
</reference>
<keyword evidence="2" id="KW-1185">Reference proteome</keyword>
<name>A0ABR2LLU5_9ASPA</name>
<proteinExistence type="predicted"/>
<dbReference type="EMBL" id="JBBWWR010000018">
    <property type="protein sequence ID" value="KAK8944038.1"/>
    <property type="molecule type" value="Genomic_DNA"/>
</dbReference>
<evidence type="ECO:0000313" key="2">
    <source>
        <dbReference type="Proteomes" id="UP001412067"/>
    </source>
</evidence>
<accession>A0ABR2LLU5</accession>
<gene>
    <name evidence="1" type="ORF">KSP40_PGU016342</name>
</gene>
<dbReference type="Proteomes" id="UP001412067">
    <property type="component" value="Unassembled WGS sequence"/>
</dbReference>
<organism evidence="1 2">
    <name type="scientific">Platanthera guangdongensis</name>
    <dbReference type="NCBI Taxonomy" id="2320717"/>
    <lineage>
        <taxon>Eukaryota</taxon>
        <taxon>Viridiplantae</taxon>
        <taxon>Streptophyta</taxon>
        <taxon>Embryophyta</taxon>
        <taxon>Tracheophyta</taxon>
        <taxon>Spermatophyta</taxon>
        <taxon>Magnoliopsida</taxon>
        <taxon>Liliopsida</taxon>
        <taxon>Asparagales</taxon>
        <taxon>Orchidaceae</taxon>
        <taxon>Orchidoideae</taxon>
        <taxon>Orchideae</taxon>
        <taxon>Orchidinae</taxon>
        <taxon>Platanthera</taxon>
    </lineage>
</organism>
<evidence type="ECO:0000313" key="1">
    <source>
        <dbReference type="EMBL" id="KAK8944038.1"/>
    </source>
</evidence>
<protein>
    <submittedName>
        <fullName evidence="1">Uncharacterized protein</fullName>
    </submittedName>
</protein>
<comment type="caution">
    <text evidence="1">The sequence shown here is derived from an EMBL/GenBank/DDBJ whole genome shotgun (WGS) entry which is preliminary data.</text>
</comment>
<sequence>MVGGWGAHVPMRTLLCGSSRPIRPERRLCSGFGWRRVWSWWGDGGRSQCHSSEWFGAVSSSPNNGIAHNGGSATISTPIVMENWKYHLMLPCVPCQSDHAERMEIVLDHGAIACGISIPPRAVGGGTVIVAVFCFVFQTIYMFPPTLISVILHLTTQNLTKEYYKVGVSSKAVHKIRLTQMRDGPISSGALADPSRPAWLISLCEKEVSLEAPRPGAVSLLASRPGVPLDEDVSPEASHPGAILPEVVSLLASRPGVPLVGVGVVGILKRVSGVNDVRGGAAGEKIGTTCGWTHWQQKEALRADGVTVGGSLKEPPRVAGGSAGGRRRCVRRSHCRRNLERGGACGLRMEALLGRCR</sequence>